<evidence type="ECO:0000256" key="2">
    <source>
        <dbReference type="ARBA" id="ARBA00022692"/>
    </source>
</evidence>
<dbReference type="PANTHER" id="PTHR33507:SF3">
    <property type="entry name" value="INNER MEMBRANE PROTEIN YBBJ"/>
    <property type="match status" value="1"/>
</dbReference>
<evidence type="ECO:0000256" key="4">
    <source>
        <dbReference type="ARBA" id="ARBA00023136"/>
    </source>
</evidence>
<evidence type="ECO:0000256" key="1">
    <source>
        <dbReference type="ARBA" id="ARBA00004141"/>
    </source>
</evidence>
<dbReference type="AlphaFoldDB" id="A0A975KA68"/>
<evidence type="ECO:0000256" key="3">
    <source>
        <dbReference type="ARBA" id="ARBA00022989"/>
    </source>
</evidence>
<evidence type="ECO:0000256" key="5">
    <source>
        <dbReference type="SAM" id="Phobius"/>
    </source>
</evidence>
<comment type="subcellular location">
    <subcellularLocation>
        <location evidence="1">Membrane</location>
        <topology evidence="1">Multi-pass membrane protein</topology>
    </subcellularLocation>
</comment>
<dbReference type="Pfam" id="PF01957">
    <property type="entry name" value="NfeD"/>
    <property type="match status" value="1"/>
</dbReference>
<organism evidence="7 8">
    <name type="scientific">Sphingobium phenoxybenzoativorans</name>
    <dbReference type="NCBI Taxonomy" id="1592790"/>
    <lineage>
        <taxon>Bacteria</taxon>
        <taxon>Pseudomonadati</taxon>
        <taxon>Pseudomonadota</taxon>
        <taxon>Alphaproteobacteria</taxon>
        <taxon>Sphingomonadales</taxon>
        <taxon>Sphingomonadaceae</taxon>
        <taxon>Sphingobium</taxon>
    </lineage>
</organism>
<dbReference type="InterPro" id="IPR052165">
    <property type="entry name" value="Membrane_assoc_protease"/>
</dbReference>
<dbReference type="EMBL" id="CP073910">
    <property type="protein sequence ID" value="QUT07322.1"/>
    <property type="molecule type" value="Genomic_DNA"/>
</dbReference>
<evidence type="ECO:0000259" key="6">
    <source>
        <dbReference type="Pfam" id="PF01957"/>
    </source>
</evidence>
<reference evidence="7" key="1">
    <citation type="submission" date="2021-04" db="EMBL/GenBank/DDBJ databases">
        <title>Isolation of p-tert-butylphenol degrading bacteria Sphingobium phenoxybenzoativorans Tas13 from active sludge.</title>
        <authorList>
            <person name="Li Y."/>
        </authorList>
    </citation>
    <scope>NUCLEOTIDE SEQUENCE</scope>
    <source>
        <strain evidence="7">Tas13</strain>
    </source>
</reference>
<keyword evidence="3 5" id="KW-1133">Transmembrane helix</keyword>
<proteinExistence type="predicted"/>
<dbReference type="PANTHER" id="PTHR33507">
    <property type="entry name" value="INNER MEMBRANE PROTEIN YBBJ"/>
    <property type="match status" value="1"/>
</dbReference>
<dbReference type="RefSeq" id="WP_212610489.1">
    <property type="nucleotide sequence ID" value="NZ_CP073910.1"/>
</dbReference>
<feature type="transmembrane region" description="Helical" evidence="5">
    <location>
        <begin position="12"/>
        <end position="41"/>
    </location>
</feature>
<dbReference type="KEGG" id="spph:KFK14_07930"/>
<feature type="transmembrane region" description="Helical" evidence="5">
    <location>
        <begin position="47"/>
        <end position="72"/>
    </location>
</feature>
<dbReference type="InterPro" id="IPR012340">
    <property type="entry name" value="NA-bd_OB-fold"/>
</dbReference>
<name>A0A975KA68_9SPHN</name>
<keyword evidence="2 5" id="KW-0812">Transmembrane</keyword>
<feature type="domain" description="NfeD-like C-terminal" evidence="6">
    <location>
        <begin position="94"/>
        <end position="147"/>
    </location>
</feature>
<dbReference type="Gene3D" id="2.40.50.140">
    <property type="entry name" value="Nucleic acid-binding proteins"/>
    <property type="match status" value="1"/>
</dbReference>
<dbReference type="InterPro" id="IPR002810">
    <property type="entry name" value="NfeD-like_C"/>
</dbReference>
<evidence type="ECO:0000313" key="7">
    <source>
        <dbReference type="EMBL" id="QUT07322.1"/>
    </source>
</evidence>
<dbReference type="GO" id="GO:0005886">
    <property type="term" value="C:plasma membrane"/>
    <property type="evidence" value="ECO:0007669"/>
    <property type="project" value="TreeGrafter"/>
</dbReference>
<keyword evidence="4 5" id="KW-0472">Membrane</keyword>
<protein>
    <submittedName>
        <fullName evidence="7">NfeD family protein</fullName>
    </submittedName>
</protein>
<keyword evidence="8" id="KW-1185">Reference proteome</keyword>
<sequence length="149" mass="15797">MELLSGIDFHDHWWWMILAVLLGIGEIIIPGVFLIWVAIAAALTGGIAMATGIGLASQIVLFAVLCLVATWAGRRWYAGNPVDSQDPMLNDRVARLIGETVIVVEPITAGQGRVKIGDSVWNARGPDAAAGVWVRIVGADGATVKVELA</sequence>
<accession>A0A975KA68</accession>
<dbReference type="Proteomes" id="UP000681425">
    <property type="component" value="Chromosome"/>
</dbReference>
<evidence type="ECO:0000313" key="8">
    <source>
        <dbReference type="Proteomes" id="UP000681425"/>
    </source>
</evidence>
<gene>
    <name evidence="7" type="ORF">KFK14_07930</name>
</gene>